<feature type="domain" description="tRNA-guanine(15) transglycosylase-like" evidence="6">
    <location>
        <begin position="231"/>
        <end position="609"/>
    </location>
</feature>
<keyword evidence="5" id="KW-1003">Cell membrane</keyword>
<accession>A0ABT7UEY7</accession>
<comment type="function">
    <text evidence="5">Involved in the import of queuosine (Q) precursors, required for Q precursor salvage.</text>
</comment>
<dbReference type="InterPro" id="IPR003744">
    <property type="entry name" value="YhhQ"/>
</dbReference>
<dbReference type="Pfam" id="PF02592">
    <property type="entry name" value="Vut_1"/>
    <property type="match status" value="1"/>
</dbReference>
<evidence type="ECO:0000313" key="7">
    <source>
        <dbReference type="EMBL" id="MDM8157528.1"/>
    </source>
</evidence>
<reference evidence="7 8" key="3">
    <citation type="submission" date="2023-06" db="EMBL/GenBank/DDBJ databases">
        <authorList>
            <person name="Zeman M."/>
            <person name="Kubasova T."/>
            <person name="Jahodarova E."/>
            <person name="Nykrynova M."/>
            <person name="Rychlik I."/>
        </authorList>
    </citation>
    <scope>NUCLEOTIDE SEQUENCE [LARGE SCALE GENOMIC DNA]</scope>
    <source>
        <strain evidence="7 8">ET39</strain>
    </source>
</reference>
<evidence type="ECO:0000256" key="5">
    <source>
        <dbReference type="HAMAP-Rule" id="MF_02088"/>
    </source>
</evidence>
<reference evidence="7 8" key="2">
    <citation type="submission" date="2023-06" db="EMBL/GenBank/DDBJ databases">
        <title>Identification and characterization of horizontal gene transfer across gut microbiota members of farm animals based on homology search.</title>
        <authorList>
            <person name="Schwarzerova J."/>
            <person name="Nykrynova M."/>
            <person name="Jureckova K."/>
            <person name="Cejkova D."/>
            <person name="Rychlik I."/>
        </authorList>
    </citation>
    <scope>NUCLEOTIDE SEQUENCE [LARGE SCALE GENOMIC DNA]</scope>
    <source>
        <strain evidence="7 8">ET39</strain>
    </source>
</reference>
<dbReference type="PANTHER" id="PTHR46499:SF1">
    <property type="entry name" value="QUEUINE TRNA-RIBOSYLTRANSFERASE"/>
    <property type="match status" value="1"/>
</dbReference>
<protein>
    <recommendedName>
        <fullName evidence="5">Probable queuosine precursor transporter</fullName>
        <shortName evidence="5">Q precursor transporter</shortName>
    </recommendedName>
</protein>
<keyword evidence="1 7" id="KW-0328">Glycosyltransferase</keyword>
<dbReference type="Pfam" id="PF01702">
    <property type="entry name" value="TGT"/>
    <property type="match status" value="1"/>
</dbReference>
<evidence type="ECO:0000256" key="2">
    <source>
        <dbReference type="ARBA" id="ARBA00022679"/>
    </source>
</evidence>
<gene>
    <name evidence="7" type="primary">tgt</name>
    <name evidence="7" type="ORF">QUV96_07745</name>
</gene>
<sequence>MSNFKQRTLIYFAAVSAGALLLSNLAAIKLWDLFGIAVDGGVVVFPLTYIIGDLIVEFYGRRIARNVILASFLVNVIAVAVFYIVIALPVYPGWELQSAYASVLGFTPRIICASLIAYLCSNFTNNYLFTRLRNGHSVFKNSFIARALGSSAFAHIIDSAIFETVAFLGVLPFSDFVAQAVFAYLLGIGFELILSPVEAWIAKKLRPRLCEYQNNNQFSFEITKRIPGKLGRAGIIHTPHGDIQTPAFMTVGTRGEVRYLSMKDLKSIQAQAMLSNGYHLRNISEEIADQGGLAKWSGWNGPTLTDSGGFQVMSLGSGCGKVVSMEKERNVTNAEKKDRLAHVSEDGVHFHDPFTDQDDFIGPKESMEIQCRIGADIHMAYDELTSLADSYEYNKEALARTERWARRSLQVHKKHCDDLGYHQALYGVLQGGRWEDLRRSTARKLAAMDFDGYGLGGAFLKESLGEILRWCCEELPEDKPRHLLGLSHPDDILIGTEMGADTFDCVAPTREARHGRIYTRHGNIAIKKFADSDELIEEGCDCPTCQAGWTRGQLRALLKSPDPKDREKYFNLASIHNLRFIIRLTEEARAAILDGTFDQYKENFLKDYYQKNA</sequence>
<dbReference type="NCBIfam" id="TIGR00449">
    <property type="entry name" value="tgt_general"/>
    <property type="match status" value="1"/>
</dbReference>
<keyword evidence="3" id="KW-0819">tRNA processing</keyword>
<name>A0ABT7UEY7_9FIRM</name>
<dbReference type="InterPro" id="IPR004803">
    <property type="entry name" value="TGT"/>
</dbReference>
<dbReference type="Gene3D" id="3.20.20.105">
    <property type="entry name" value="Queuine tRNA-ribosyltransferase-like"/>
    <property type="match status" value="1"/>
</dbReference>
<dbReference type="NCBIfam" id="TIGR00697">
    <property type="entry name" value="queuosine precursor transporter"/>
    <property type="match status" value="1"/>
</dbReference>
<dbReference type="GO" id="GO:0016757">
    <property type="term" value="F:glycosyltransferase activity"/>
    <property type="evidence" value="ECO:0007669"/>
    <property type="project" value="UniProtKB-KW"/>
</dbReference>
<reference evidence="8" key="1">
    <citation type="submission" date="2023-06" db="EMBL/GenBank/DDBJ databases">
        <title>Identification and characterization of horizontal gene transfer across gut microbiota members of farm animals based on homology search.</title>
        <authorList>
            <person name="Zeman M."/>
            <person name="Kubasova T."/>
            <person name="Jahodarova E."/>
            <person name="Nykrynova M."/>
            <person name="Rychlik I."/>
        </authorList>
    </citation>
    <scope>NUCLEOTIDE SEQUENCE [LARGE SCALE GENOMIC DNA]</scope>
    <source>
        <strain evidence="8">ET39</strain>
    </source>
</reference>
<keyword evidence="5" id="KW-0472">Membrane</keyword>
<keyword evidence="8" id="KW-1185">Reference proteome</keyword>
<keyword evidence="5" id="KW-1133">Transmembrane helix</keyword>
<dbReference type="InterPro" id="IPR036511">
    <property type="entry name" value="TGT-like_sf"/>
</dbReference>
<evidence type="ECO:0000256" key="4">
    <source>
        <dbReference type="ARBA" id="ARBA00022785"/>
    </source>
</evidence>
<feature type="transmembrane region" description="Helical" evidence="5">
    <location>
        <begin position="34"/>
        <end position="56"/>
    </location>
</feature>
<feature type="transmembrane region" description="Helical" evidence="5">
    <location>
        <begin position="9"/>
        <end position="28"/>
    </location>
</feature>
<dbReference type="Proteomes" id="UP001529340">
    <property type="component" value="Unassembled WGS sequence"/>
</dbReference>
<keyword evidence="5" id="KW-0813">Transport</keyword>
<keyword evidence="2 7" id="KW-0808">Transferase</keyword>
<evidence type="ECO:0000259" key="6">
    <source>
        <dbReference type="Pfam" id="PF01702"/>
    </source>
</evidence>
<feature type="transmembrane region" description="Helical" evidence="5">
    <location>
        <begin position="103"/>
        <end position="123"/>
    </location>
</feature>
<evidence type="ECO:0000313" key="8">
    <source>
        <dbReference type="Proteomes" id="UP001529340"/>
    </source>
</evidence>
<comment type="caution">
    <text evidence="7">The sequence shown here is derived from an EMBL/GenBank/DDBJ whole genome shotgun (WGS) entry which is preliminary data.</text>
</comment>
<dbReference type="EMBL" id="JAUDCG010000031">
    <property type="protein sequence ID" value="MDM8157528.1"/>
    <property type="molecule type" value="Genomic_DNA"/>
</dbReference>
<feature type="transmembrane region" description="Helical" evidence="5">
    <location>
        <begin position="143"/>
        <end position="170"/>
    </location>
</feature>
<keyword evidence="5" id="KW-0812">Transmembrane</keyword>
<feature type="transmembrane region" description="Helical" evidence="5">
    <location>
        <begin position="68"/>
        <end position="91"/>
    </location>
</feature>
<keyword evidence="4" id="KW-0671">Queuosine biosynthesis</keyword>
<dbReference type="NCBIfam" id="TIGR00430">
    <property type="entry name" value="Q_tRNA_tgt"/>
    <property type="match status" value="1"/>
</dbReference>
<dbReference type="PANTHER" id="PTHR46499">
    <property type="entry name" value="QUEUINE TRNA-RIBOSYLTRANSFERASE"/>
    <property type="match status" value="1"/>
</dbReference>
<comment type="subcellular location">
    <subcellularLocation>
        <location evidence="5">Cell membrane</location>
        <topology evidence="5">Multi-pass membrane protein</topology>
    </subcellularLocation>
</comment>
<dbReference type="SUPFAM" id="SSF51713">
    <property type="entry name" value="tRNA-guanine transglycosylase"/>
    <property type="match status" value="1"/>
</dbReference>
<comment type="similarity">
    <text evidence="5">Belongs to the vitamin uptake transporter (VUT/ECF) (TC 2.A.88) family. Q precursor transporter subfamily.</text>
</comment>
<proteinExistence type="inferred from homology"/>
<evidence type="ECO:0000256" key="3">
    <source>
        <dbReference type="ARBA" id="ARBA00022694"/>
    </source>
</evidence>
<dbReference type="InterPro" id="IPR002616">
    <property type="entry name" value="tRNA_ribo_trans-like"/>
</dbReference>
<evidence type="ECO:0000256" key="1">
    <source>
        <dbReference type="ARBA" id="ARBA00022676"/>
    </source>
</evidence>
<dbReference type="HAMAP" id="MF_02088">
    <property type="entry name" value="Q_prec_transport"/>
    <property type="match status" value="1"/>
</dbReference>
<dbReference type="InterPro" id="IPR050076">
    <property type="entry name" value="ArchSynthase1/Queuine_TRR"/>
</dbReference>
<feature type="transmembrane region" description="Helical" evidence="5">
    <location>
        <begin position="176"/>
        <end position="194"/>
    </location>
</feature>
<organism evidence="7 8">
    <name type="scientific">Amedibacillus dolichus</name>
    <dbReference type="NCBI Taxonomy" id="31971"/>
    <lineage>
        <taxon>Bacteria</taxon>
        <taxon>Bacillati</taxon>
        <taxon>Bacillota</taxon>
        <taxon>Erysipelotrichia</taxon>
        <taxon>Erysipelotrichales</taxon>
        <taxon>Erysipelotrichaceae</taxon>
        <taxon>Amedibacillus</taxon>
    </lineage>
</organism>